<feature type="domain" description="Nucleotidyl transferase" evidence="1">
    <location>
        <begin position="135"/>
        <end position="356"/>
    </location>
</feature>
<dbReference type="Proteomes" id="UP000095766">
    <property type="component" value="Unassembled WGS sequence"/>
</dbReference>
<keyword evidence="2" id="KW-0808">Transferase</keyword>
<dbReference type="PANTHER" id="PTHR22572">
    <property type="entry name" value="SUGAR-1-PHOSPHATE GUANYL TRANSFERASE"/>
    <property type="match status" value="1"/>
</dbReference>
<dbReference type="AlphaFoldDB" id="A0A174R0A4"/>
<name>A0A174R0A4_BACUN</name>
<gene>
    <name evidence="2" type="primary">glgC</name>
    <name evidence="2" type="ORF">ERS852510_02318</name>
</gene>
<dbReference type="CDD" id="cd06426">
    <property type="entry name" value="NTP_transferase_like_2"/>
    <property type="match status" value="1"/>
</dbReference>
<proteinExistence type="predicted"/>
<dbReference type="EMBL" id="CZAO01000010">
    <property type="protein sequence ID" value="CUP77426.1"/>
    <property type="molecule type" value="Genomic_DNA"/>
</dbReference>
<dbReference type="InterPro" id="IPR029044">
    <property type="entry name" value="Nucleotide-diphossugar_trans"/>
</dbReference>
<dbReference type="InterPro" id="IPR046342">
    <property type="entry name" value="CBS_dom_sf"/>
</dbReference>
<dbReference type="InterPro" id="IPR005835">
    <property type="entry name" value="NTP_transferase_dom"/>
</dbReference>
<dbReference type="Gene3D" id="3.10.580.10">
    <property type="entry name" value="CBS-domain"/>
    <property type="match status" value="1"/>
</dbReference>
<organism evidence="2 3">
    <name type="scientific">Bacteroides uniformis</name>
    <dbReference type="NCBI Taxonomy" id="820"/>
    <lineage>
        <taxon>Bacteria</taxon>
        <taxon>Pseudomonadati</taxon>
        <taxon>Bacteroidota</taxon>
        <taxon>Bacteroidia</taxon>
        <taxon>Bacteroidales</taxon>
        <taxon>Bacteroidaceae</taxon>
        <taxon>Bacteroides</taxon>
    </lineage>
</organism>
<keyword evidence="2" id="KW-0548">Nucleotidyltransferase</keyword>
<dbReference type="Pfam" id="PF00483">
    <property type="entry name" value="NTP_transferase"/>
    <property type="match status" value="1"/>
</dbReference>
<evidence type="ECO:0000313" key="3">
    <source>
        <dbReference type="Proteomes" id="UP000095766"/>
    </source>
</evidence>
<accession>A0A174R0A4</accession>
<evidence type="ECO:0000259" key="1">
    <source>
        <dbReference type="Pfam" id="PF00483"/>
    </source>
</evidence>
<dbReference type="SUPFAM" id="SSF54631">
    <property type="entry name" value="CBS-domain pair"/>
    <property type="match status" value="1"/>
</dbReference>
<dbReference type="SUPFAM" id="SSF53448">
    <property type="entry name" value="Nucleotide-diphospho-sugar transferases"/>
    <property type="match status" value="1"/>
</dbReference>
<dbReference type="GO" id="GO:0008878">
    <property type="term" value="F:glucose-1-phosphate adenylyltransferase activity"/>
    <property type="evidence" value="ECO:0007669"/>
    <property type="project" value="UniProtKB-EC"/>
</dbReference>
<dbReference type="Gene3D" id="3.90.550.10">
    <property type="entry name" value="Spore Coat Polysaccharide Biosynthesis Protein SpsA, Chain A"/>
    <property type="match status" value="1"/>
</dbReference>
<evidence type="ECO:0000313" key="2">
    <source>
        <dbReference type="EMBL" id="CUP77426.1"/>
    </source>
</evidence>
<reference evidence="2 3" key="1">
    <citation type="submission" date="2015-09" db="EMBL/GenBank/DDBJ databases">
        <authorList>
            <consortium name="Pathogen Informatics"/>
        </authorList>
    </citation>
    <scope>NUCLEOTIDE SEQUENCE [LARGE SCALE GENOMIC DNA]</scope>
    <source>
        <strain evidence="2 3">2789STDY5834898</strain>
    </source>
</reference>
<dbReference type="EC" id="2.7.7.27" evidence="2"/>
<sequence length="360" mass="40692">MVDGLLFRKGARMQNLDNFLLRASEIILGALKKLDEQKGLDRVLFIQDDNDIIIGSLTDGDIRRALIKGAALTDVVSSVMQSGFQFITTEEQDVIAKVKRLRELNLKVIPVLDKDGRIIKVQNLSQLRSILPLDAVLMAGGKGERLRPLTEKTPKPLLPVGDKCIIDHNIDRLISYGVEHISVTCNYLKEQLYEHFEKPRSGVKVDCVTESKFLGTIGSIKFVETFYNDTILVMNSDLFTDINYEDFYLHFKEHNADMSVAAVPYTVSVPYGIMDLDGRNLKGMIEKPTYNYYANAGIYLVKRSMLDLIPEGEFFHATHLMDAILKQGGKIIRFPINGTWIDIGNPQEFQKANELVKHIK</sequence>
<dbReference type="InterPro" id="IPR050486">
    <property type="entry name" value="Mannose-1P_guanyltransferase"/>
</dbReference>
<protein>
    <submittedName>
        <fullName evidence="2">Nucleotidyltransferase</fullName>
        <ecNumber evidence="2">2.7.7.27</ecNumber>
    </submittedName>
</protein>